<reference evidence="1 2" key="1">
    <citation type="submission" date="2020-09" db="EMBL/GenBank/DDBJ databases">
        <title>Eikenella S3660 sp. nov., isolated from a throat swab.</title>
        <authorList>
            <person name="Buhl M."/>
        </authorList>
    </citation>
    <scope>NUCLEOTIDE SEQUENCE [LARGE SCALE GENOMIC DNA]</scope>
    <source>
        <strain evidence="1 2">S3360</strain>
    </source>
</reference>
<comment type="caution">
    <text evidence="1">The sequence shown here is derived from an EMBL/GenBank/DDBJ whole genome shotgun (WGS) entry which is preliminary data.</text>
</comment>
<dbReference type="Proteomes" id="UP000768471">
    <property type="component" value="Unassembled WGS sequence"/>
</dbReference>
<sequence>MNPRQISTADCLLIRMETARRRIALHFAEIYHLESGAFVPNVCLSIADWQQFAGTAFRRRGPLSGDGDYASIPFERIEPFESVQSWQWQGSTLTLAGFGKHSGSWLSYSFAHPVVRVEPQSSGSLSL</sequence>
<gene>
    <name evidence="1" type="ORF">H9Q10_09715</name>
</gene>
<keyword evidence="2" id="KW-1185">Reference proteome</keyword>
<proteinExistence type="predicted"/>
<accession>A0ABS0NCB7</accession>
<dbReference type="RefSeq" id="WP_197903786.1">
    <property type="nucleotide sequence ID" value="NZ_JACSGR010000007.1"/>
</dbReference>
<dbReference type="EMBL" id="JACSGR010000007">
    <property type="protein sequence ID" value="MBH5329941.1"/>
    <property type="molecule type" value="Genomic_DNA"/>
</dbReference>
<protein>
    <submittedName>
        <fullName evidence="1">Uncharacterized protein</fullName>
    </submittedName>
</protein>
<evidence type="ECO:0000313" key="1">
    <source>
        <dbReference type="EMBL" id="MBH5329941.1"/>
    </source>
</evidence>
<evidence type="ECO:0000313" key="2">
    <source>
        <dbReference type="Proteomes" id="UP000768471"/>
    </source>
</evidence>
<name>A0ABS0NCB7_9NEIS</name>
<organism evidence="1 2">
    <name type="scientific">Eikenella glucosivorans</name>
    <dbReference type="NCBI Taxonomy" id="2766967"/>
    <lineage>
        <taxon>Bacteria</taxon>
        <taxon>Pseudomonadati</taxon>
        <taxon>Pseudomonadota</taxon>
        <taxon>Betaproteobacteria</taxon>
        <taxon>Neisseriales</taxon>
        <taxon>Neisseriaceae</taxon>
        <taxon>Eikenella</taxon>
    </lineage>
</organism>